<accession>A0A3S5CL36</accession>
<reference evidence="2" key="1">
    <citation type="submission" date="2018-11" db="EMBL/GenBank/DDBJ databases">
        <authorList>
            <consortium name="Pathogen Informatics"/>
        </authorList>
    </citation>
    <scope>NUCLEOTIDE SEQUENCE</scope>
</reference>
<dbReference type="Proteomes" id="UP000784294">
    <property type="component" value="Unassembled WGS sequence"/>
</dbReference>
<dbReference type="EMBL" id="CAAALY010109002">
    <property type="protein sequence ID" value="VEL30055.1"/>
    <property type="molecule type" value="Genomic_DNA"/>
</dbReference>
<evidence type="ECO:0000313" key="2">
    <source>
        <dbReference type="EMBL" id="VEL30055.1"/>
    </source>
</evidence>
<gene>
    <name evidence="2" type="ORF">PXEA_LOCUS23495</name>
</gene>
<feature type="region of interest" description="Disordered" evidence="1">
    <location>
        <begin position="1"/>
        <end position="114"/>
    </location>
</feature>
<proteinExistence type="predicted"/>
<evidence type="ECO:0000256" key="1">
    <source>
        <dbReference type="SAM" id="MobiDB-lite"/>
    </source>
</evidence>
<keyword evidence="3" id="KW-1185">Reference proteome</keyword>
<sequence length="183" mass="20205">MPNHVSSNRSRRSKKRPKRLVLSRVNQGTGEAGEEEDDDEEDEEDSEGITEDVVNVVNATRGVLFEEEEDDGDDEDVDEEGEKDPEEQDEVAVDADRGNHIIGSMPYSVSRSSTRTRLRTRMDNATLPMTTVATQSLLPGELNLLEPGLRLVPMLGPFPSAPPAELVKSFEEVSLHSPSVYSP</sequence>
<name>A0A3S5CL36_9PLAT</name>
<evidence type="ECO:0000313" key="3">
    <source>
        <dbReference type="Proteomes" id="UP000784294"/>
    </source>
</evidence>
<feature type="compositionally biased region" description="Basic residues" evidence="1">
    <location>
        <begin position="9"/>
        <end position="21"/>
    </location>
</feature>
<feature type="compositionally biased region" description="Acidic residues" evidence="1">
    <location>
        <begin position="32"/>
        <end position="50"/>
    </location>
</feature>
<protein>
    <submittedName>
        <fullName evidence="2">Uncharacterized protein</fullName>
    </submittedName>
</protein>
<comment type="caution">
    <text evidence="2">The sequence shown here is derived from an EMBL/GenBank/DDBJ whole genome shotgun (WGS) entry which is preliminary data.</text>
</comment>
<dbReference type="AlphaFoldDB" id="A0A3S5CL36"/>
<feature type="compositionally biased region" description="Acidic residues" evidence="1">
    <location>
        <begin position="65"/>
        <end position="93"/>
    </location>
</feature>
<organism evidence="2 3">
    <name type="scientific">Protopolystoma xenopodis</name>
    <dbReference type="NCBI Taxonomy" id="117903"/>
    <lineage>
        <taxon>Eukaryota</taxon>
        <taxon>Metazoa</taxon>
        <taxon>Spiralia</taxon>
        <taxon>Lophotrochozoa</taxon>
        <taxon>Platyhelminthes</taxon>
        <taxon>Monogenea</taxon>
        <taxon>Polyopisthocotylea</taxon>
        <taxon>Polystomatidea</taxon>
        <taxon>Polystomatidae</taxon>
        <taxon>Protopolystoma</taxon>
    </lineage>
</organism>